<reference evidence="1 2" key="1">
    <citation type="journal article" date="2021" name="Nat. Commun.">
        <title>Genetic determinants of endophytism in the Arabidopsis root mycobiome.</title>
        <authorList>
            <person name="Mesny F."/>
            <person name="Miyauchi S."/>
            <person name="Thiergart T."/>
            <person name="Pickel B."/>
            <person name="Atanasova L."/>
            <person name="Karlsson M."/>
            <person name="Huettel B."/>
            <person name="Barry K.W."/>
            <person name="Haridas S."/>
            <person name="Chen C."/>
            <person name="Bauer D."/>
            <person name="Andreopoulos W."/>
            <person name="Pangilinan J."/>
            <person name="LaButti K."/>
            <person name="Riley R."/>
            <person name="Lipzen A."/>
            <person name="Clum A."/>
            <person name="Drula E."/>
            <person name="Henrissat B."/>
            <person name="Kohler A."/>
            <person name="Grigoriev I.V."/>
            <person name="Martin F.M."/>
            <person name="Hacquard S."/>
        </authorList>
    </citation>
    <scope>NUCLEOTIDE SEQUENCE [LARGE SCALE GENOMIC DNA]</scope>
    <source>
        <strain evidence="1 2">MPI-SDFR-AT-0079</strain>
    </source>
</reference>
<name>A0ACB7NUU6_9PEZI</name>
<evidence type="ECO:0000313" key="2">
    <source>
        <dbReference type="Proteomes" id="UP000724584"/>
    </source>
</evidence>
<comment type="caution">
    <text evidence="1">The sequence shown here is derived from an EMBL/GenBank/DDBJ whole genome shotgun (WGS) entry which is preliminary data.</text>
</comment>
<proteinExistence type="predicted"/>
<accession>A0ACB7NUU6</accession>
<organism evidence="1 2">
    <name type="scientific">Chaetomium tenue</name>
    <dbReference type="NCBI Taxonomy" id="1854479"/>
    <lineage>
        <taxon>Eukaryota</taxon>
        <taxon>Fungi</taxon>
        <taxon>Dikarya</taxon>
        <taxon>Ascomycota</taxon>
        <taxon>Pezizomycotina</taxon>
        <taxon>Sordariomycetes</taxon>
        <taxon>Sordariomycetidae</taxon>
        <taxon>Sordariales</taxon>
        <taxon>Chaetomiaceae</taxon>
        <taxon>Chaetomium</taxon>
    </lineage>
</organism>
<keyword evidence="2" id="KW-1185">Reference proteome</keyword>
<protein>
    <submittedName>
        <fullName evidence="1">Uncharacterized protein</fullName>
    </submittedName>
</protein>
<dbReference type="EMBL" id="JAGIZQ010000007">
    <property type="protein sequence ID" value="KAH6617095.1"/>
    <property type="molecule type" value="Genomic_DNA"/>
</dbReference>
<dbReference type="Proteomes" id="UP000724584">
    <property type="component" value="Unassembled WGS sequence"/>
</dbReference>
<evidence type="ECO:0000313" key="1">
    <source>
        <dbReference type="EMBL" id="KAH6617095.1"/>
    </source>
</evidence>
<sequence>MEQLPDSDENIIKTVHRSLQDGQEKLYHETSAKATSRGEDRIIQATESAIKEGSATMEAMSLWIRGNQTEAEADRLCRATVLDRQAFGQKIRESSLRHWCEKGGFRISPILGDFLRRYMIEPVTLDSDSDDDEEHDASDSEESDVSDDGAAQANNHLPTRSNDHRPNHHKRKRTHDGRPNSPESQPQRTRRGYEGPSNTAYDFPSPEATSNPRGTIKGTIQWDEVEGVNFIFPYPAAGPGYYVVQCEGPRYTHVFEENPLQLKGRKSPQPVMVKHFARGWPKPKCHEKEEACTYTTDEIVMKFGYRVVDDEEADVTAEWAERSNERLALNVGKASKRVQANKKQKGPSAPSAPPAPPASSAPPTPPTPPPPPTQPTQAPLPSYGPSSRGGFRQRQVPARSSRSGASASATDFWSAGPSESREFVPVADMDYGELWSAQVHIPGYSRWDEPRRGDDMPLARVESDLNPTHR</sequence>
<gene>
    <name evidence="1" type="ORF">F5144DRAFT_382835</name>
</gene>